<gene>
    <name evidence="5" type="ORF">PPACK8108_LOCUS5189</name>
</gene>
<keyword evidence="6" id="KW-1185">Reference proteome</keyword>
<comment type="similarity">
    <text evidence="2">Belongs to the TRAFAC class TrmE-Era-EngA-EngB-Septin-like GTPase superfamily. Septin GTPase family.</text>
</comment>
<proteinExistence type="inferred from homology"/>
<dbReference type="InterPro" id="IPR001585">
    <property type="entry name" value="TAL/FSA"/>
</dbReference>
<accession>A0AAV0AR61</accession>
<reference evidence="5" key="1">
    <citation type="submission" date="2022-06" db="EMBL/GenBank/DDBJ databases">
        <authorList>
            <consortium name="SYNGENTA / RWTH Aachen University"/>
        </authorList>
    </citation>
    <scope>NUCLEOTIDE SEQUENCE</scope>
</reference>
<evidence type="ECO:0000256" key="1">
    <source>
        <dbReference type="ARBA" id="ARBA00023270"/>
    </source>
</evidence>
<organism evidence="5 6">
    <name type="scientific">Phakopsora pachyrhizi</name>
    <name type="common">Asian soybean rust disease fungus</name>
    <dbReference type="NCBI Taxonomy" id="170000"/>
    <lineage>
        <taxon>Eukaryota</taxon>
        <taxon>Fungi</taxon>
        <taxon>Dikarya</taxon>
        <taxon>Basidiomycota</taxon>
        <taxon>Pucciniomycotina</taxon>
        <taxon>Pucciniomycetes</taxon>
        <taxon>Pucciniales</taxon>
        <taxon>Phakopsoraceae</taxon>
        <taxon>Phakopsora</taxon>
    </lineage>
</organism>
<dbReference type="GO" id="GO:0005525">
    <property type="term" value="F:GTP binding"/>
    <property type="evidence" value="ECO:0007669"/>
    <property type="project" value="UniProtKB-KW"/>
</dbReference>
<protein>
    <recommendedName>
        <fullName evidence="4">Septin-type G domain-containing protein</fullName>
    </recommendedName>
</protein>
<comment type="caution">
    <text evidence="5">The sequence shown here is derived from an EMBL/GenBank/DDBJ whole genome shotgun (WGS) entry which is preliminary data.</text>
</comment>
<dbReference type="EMBL" id="CALTRL010000999">
    <property type="protein sequence ID" value="CAH7670473.1"/>
    <property type="molecule type" value="Genomic_DNA"/>
</dbReference>
<evidence type="ECO:0000256" key="3">
    <source>
        <dbReference type="SAM" id="Phobius"/>
    </source>
</evidence>
<dbReference type="AlphaFoldDB" id="A0AAV0AR61"/>
<dbReference type="Pfam" id="PF00923">
    <property type="entry name" value="TAL_FSA"/>
    <property type="match status" value="1"/>
</dbReference>
<dbReference type="SUPFAM" id="SSF51569">
    <property type="entry name" value="Aldolase"/>
    <property type="match status" value="1"/>
</dbReference>
<feature type="transmembrane region" description="Helical" evidence="3">
    <location>
        <begin position="34"/>
        <end position="59"/>
    </location>
</feature>
<keyword evidence="2" id="KW-0342">GTP-binding</keyword>
<dbReference type="GO" id="GO:0005975">
    <property type="term" value="P:carbohydrate metabolic process"/>
    <property type="evidence" value="ECO:0007669"/>
    <property type="project" value="InterPro"/>
</dbReference>
<evidence type="ECO:0000256" key="2">
    <source>
        <dbReference type="RuleBase" id="RU004560"/>
    </source>
</evidence>
<dbReference type="InterPro" id="IPR030379">
    <property type="entry name" value="G_SEPTIN_dom"/>
</dbReference>
<feature type="domain" description="Septin-type G" evidence="4">
    <location>
        <begin position="93"/>
        <end position="181"/>
    </location>
</feature>
<keyword evidence="3" id="KW-1133">Transmembrane helix</keyword>
<keyword evidence="2" id="KW-0547">Nucleotide-binding</keyword>
<dbReference type="Proteomes" id="UP001153365">
    <property type="component" value="Unassembled WGS sequence"/>
</dbReference>
<name>A0AAV0AR61_PHAPC</name>
<dbReference type="PANTHER" id="PTHR18884">
    <property type="entry name" value="SEPTIN"/>
    <property type="match status" value="1"/>
</dbReference>
<dbReference type="Pfam" id="PF00735">
    <property type="entry name" value="Septin"/>
    <property type="match status" value="1"/>
</dbReference>
<keyword evidence="3" id="KW-0472">Membrane</keyword>
<keyword evidence="1" id="KW-0704">Schiff base</keyword>
<dbReference type="Gene3D" id="3.20.20.70">
    <property type="entry name" value="Aldolase class I"/>
    <property type="match status" value="1"/>
</dbReference>
<dbReference type="Gene3D" id="3.40.50.300">
    <property type="entry name" value="P-loop containing nucleotide triphosphate hydrolases"/>
    <property type="match status" value="1"/>
</dbReference>
<evidence type="ECO:0000259" key="4">
    <source>
        <dbReference type="PROSITE" id="PS51719"/>
    </source>
</evidence>
<evidence type="ECO:0000313" key="6">
    <source>
        <dbReference type="Proteomes" id="UP001153365"/>
    </source>
</evidence>
<keyword evidence="3" id="KW-0812">Transmembrane</keyword>
<evidence type="ECO:0000313" key="5">
    <source>
        <dbReference type="EMBL" id="CAH7670473.1"/>
    </source>
</evidence>
<sequence>MTKLVVNTQTIETMLEIRRVLRESFIRLDPSRTITIWIMNVPWIVIVTLSCTNMTNLLIGFLRNHYFSGRVVTVSLKVILTPIFIQLANCNFKFPTILLIVVGQIGLGKSTLINTIFASHLIDSKGRLDTDEIICQTTEIQVAGHVVVENNVKLRLNIVDTPGYGDMVNNDGCWEPIINEVVNVVPVIAKSDGLTLEEREAFKVRIQGKLHYHSIMLYPFDKEDHDSEEIQLNEAIRYFFGFGQAVACTEAGHKAMKPNGKFDGPNDPRVQSVQKIYRYYKQEGYKTIVMGASFQNTGEIKKLARCDFLTISPALLDELHKSDQKVEQKLSVQKAQTGKKLPKVSYVDNEPELRWALLQDEMAWDKLHESIKKFAEDSETLKSLLQTKLQ</sequence>
<dbReference type="InterPro" id="IPR013785">
    <property type="entry name" value="Aldolase_TIM"/>
</dbReference>
<dbReference type="SUPFAM" id="SSF52540">
    <property type="entry name" value="P-loop containing nucleoside triphosphate hydrolases"/>
    <property type="match status" value="1"/>
</dbReference>
<dbReference type="InterPro" id="IPR027417">
    <property type="entry name" value="P-loop_NTPase"/>
</dbReference>
<dbReference type="PROSITE" id="PS51719">
    <property type="entry name" value="G_SEPTIN"/>
    <property type="match status" value="1"/>
</dbReference>
<feature type="transmembrane region" description="Helical" evidence="3">
    <location>
        <begin position="71"/>
        <end position="88"/>
    </location>
</feature>